<dbReference type="RefSeq" id="WP_344313851.1">
    <property type="nucleotide sequence ID" value="NZ_BAAANY010000030.1"/>
</dbReference>
<feature type="domain" description="FAD dependent oxidoreductase" evidence="2">
    <location>
        <begin position="11"/>
        <end position="354"/>
    </location>
</feature>
<gene>
    <name evidence="3" type="ORF">GCM10009765_62540</name>
</gene>
<evidence type="ECO:0000313" key="3">
    <source>
        <dbReference type="EMBL" id="GAA1704877.1"/>
    </source>
</evidence>
<dbReference type="EMBL" id="BAAANY010000030">
    <property type="protein sequence ID" value="GAA1704877.1"/>
    <property type="molecule type" value="Genomic_DNA"/>
</dbReference>
<reference evidence="3 4" key="1">
    <citation type="journal article" date="2019" name="Int. J. Syst. Evol. Microbiol.">
        <title>The Global Catalogue of Microorganisms (GCM) 10K type strain sequencing project: providing services to taxonomists for standard genome sequencing and annotation.</title>
        <authorList>
            <consortium name="The Broad Institute Genomics Platform"/>
            <consortium name="The Broad Institute Genome Sequencing Center for Infectious Disease"/>
            <person name="Wu L."/>
            <person name="Ma J."/>
        </authorList>
    </citation>
    <scope>NUCLEOTIDE SEQUENCE [LARGE SCALE GENOMIC DNA]</scope>
    <source>
        <strain evidence="3 4">JCM 14718</strain>
    </source>
</reference>
<evidence type="ECO:0000259" key="2">
    <source>
        <dbReference type="Pfam" id="PF01266"/>
    </source>
</evidence>
<protein>
    <submittedName>
        <fullName evidence="3">FAD-binding oxidoreductase</fullName>
    </submittedName>
</protein>
<dbReference type="SUPFAM" id="SSF51905">
    <property type="entry name" value="FAD/NAD(P)-binding domain"/>
    <property type="match status" value="1"/>
</dbReference>
<dbReference type="InterPro" id="IPR006076">
    <property type="entry name" value="FAD-dep_OxRdtase"/>
</dbReference>
<dbReference type="PANTHER" id="PTHR13847">
    <property type="entry name" value="SARCOSINE DEHYDROGENASE-RELATED"/>
    <property type="match status" value="1"/>
</dbReference>
<dbReference type="Proteomes" id="UP001500618">
    <property type="component" value="Unassembled WGS sequence"/>
</dbReference>
<proteinExistence type="predicted"/>
<name>A0ABN2IGX1_9ACTN</name>
<sequence length="384" mass="40601">MVRTLPERASVVVIGGGIVGVSTAFHLAEAGVRDVLLIERDSLGAGSTSKAAGGVRASFSTLANIALGARSLRTWRTFADRPGGQIDLEQVGYLFLLSTEDDLRGFSEAVAVQADFALESRIIDPAEVLRLNPLVVTDGLVGAAYSPGDGYCTPEAAVAGYATAARRHGARLVTGVCASSIEKSGDEIVGVHTSAGFVRTDTVICCAGAWSRSVGEMAGTALPVTPVRRQIAVTEPVSVLPERFPMTLDYSSTFYFHREGPGLLFGMSPDEEPGFHTRTDDRWLSGLAEAVSVRAPALADVGIAHTWAGLYEVTPDHDALIGEVAGVSRFLYACGFSGHGFLMGPAVGEVVRDLYLRRQPFVDVSAMSTDRFVAGATRSELHII</sequence>
<dbReference type="Pfam" id="PF01266">
    <property type="entry name" value="DAO"/>
    <property type="match status" value="1"/>
</dbReference>
<dbReference type="InterPro" id="IPR036188">
    <property type="entry name" value="FAD/NAD-bd_sf"/>
</dbReference>
<organism evidence="3 4">
    <name type="scientific">Fodinicola feengrottensis</name>
    <dbReference type="NCBI Taxonomy" id="435914"/>
    <lineage>
        <taxon>Bacteria</taxon>
        <taxon>Bacillati</taxon>
        <taxon>Actinomycetota</taxon>
        <taxon>Actinomycetes</taxon>
        <taxon>Mycobacteriales</taxon>
        <taxon>Fodinicola</taxon>
    </lineage>
</organism>
<dbReference type="SUPFAM" id="SSF54373">
    <property type="entry name" value="FAD-linked reductases, C-terminal domain"/>
    <property type="match status" value="1"/>
</dbReference>
<evidence type="ECO:0000313" key="4">
    <source>
        <dbReference type="Proteomes" id="UP001500618"/>
    </source>
</evidence>
<dbReference type="PANTHER" id="PTHR13847:SF287">
    <property type="entry name" value="FAD-DEPENDENT OXIDOREDUCTASE DOMAIN-CONTAINING PROTEIN 1"/>
    <property type="match status" value="1"/>
</dbReference>
<evidence type="ECO:0000256" key="1">
    <source>
        <dbReference type="ARBA" id="ARBA00023002"/>
    </source>
</evidence>
<accession>A0ABN2IGX1</accession>
<dbReference type="Gene3D" id="3.50.50.60">
    <property type="entry name" value="FAD/NAD(P)-binding domain"/>
    <property type="match status" value="1"/>
</dbReference>
<keyword evidence="1" id="KW-0560">Oxidoreductase</keyword>
<keyword evidence="4" id="KW-1185">Reference proteome</keyword>
<dbReference type="Gene3D" id="3.30.9.10">
    <property type="entry name" value="D-Amino Acid Oxidase, subunit A, domain 2"/>
    <property type="match status" value="1"/>
</dbReference>
<comment type="caution">
    <text evidence="3">The sequence shown here is derived from an EMBL/GenBank/DDBJ whole genome shotgun (WGS) entry which is preliminary data.</text>
</comment>